<dbReference type="SUPFAM" id="SSF160631">
    <property type="entry name" value="SMI1/KNR4-like"/>
    <property type="match status" value="1"/>
</dbReference>
<protein>
    <submittedName>
        <fullName evidence="2">SMI1/KNR4 family protein</fullName>
    </submittedName>
</protein>
<dbReference type="InterPro" id="IPR037883">
    <property type="entry name" value="Knr4/Smi1-like_sf"/>
</dbReference>
<evidence type="ECO:0000313" key="3">
    <source>
        <dbReference type="Proteomes" id="UP000342249"/>
    </source>
</evidence>
<evidence type="ECO:0000259" key="1">
    <source>
        <dbReference type="SMART" id="SM00860"/>
    </source>
</evidence>
<dbReference type="EMBL" id="SPSF01000029">
    <property type="protein sequence ID" value="MPQ62574.1"/>
    <property type="molecule type" value="Genomic_DNA"/>
</dbReference>
<gene>
    <name evidence="2" type="ORF">E4V82_10685</name>
</gene>
<dbReference type="Gene3D" id="3.40.1580.10">
    <property type="entry name" value="SMI1/KNR4-like"/>
    <property type="match status" value="1"/>
</dbReference>
<reference evidence="2 3" key="1">
    <citation type="journal article" date="2019" name="Lett. Appl. Microbiol.">
        <title>A case of 'blown pack' spoilage of vacuum-packaged pork likely associated with Clostridium estertheticum in Canada.</title>
        <authorList>
            <person name="Zhang P."/>
            <person name="Ward P."/>
            <person name="McMullen L.M."/>
            <person name="Yang X."/>
        </authorList>
    </citation>
    <scope>NUCLEOTIDE SEQUENCE [LARGE SCALE GENOMIC DNA]</scope>
    <source>
        <strain evidence="2 3">MA19</strain>
    </source>
</reference>
<comment type="caution">
    <text evidence="2">The sequence shown here is derived from an EMBL/GenBank/DDBJ whole genome shotgun (WGS) entry which is preliminary data.</text>
</comment>
<evidence type="ECO:0000313" key="2">
    <source>
        <dbReference type="EMBL" id="MPQ62574.1"/>
    </source>
</evidence>
<dbReference type="RefSeq" id="WP_152752313.1">
    <property type="nucleotide sequence ID" value="NZ_SPSE01000030.1"/>
</dbReference>
<accession>A0A5N7J1F4</accession>
<dbReference type="AlphaFoldDB" id="A0A5N7J1F4"/>
<dbReference type="SMART" id="SM00860">
    <property type="entry name" value="SMI1_KNR4"/>
    <property type="match status" value="1"/>
</dbReference>
<organism evidence="2 3">
    <name type="scientific">Clostridium estertheticum</name>
    <dbReference type="NCBI Taxonomy" id="238834"/>
    <lineage>
        <taxon>Bacteria</taxon>
        <taxon>Bacillati</taxon>
        <taxon>Bacillota</taxon>
        <taxon>Clostridia</taxon>
        <taxon>Eubacteriales</taxon>
        <taxon>Clostridiaceae</taxon>
        <taxon>Clostridium</taxon>
    </lineage>
</organism>
<feature type="domain" description="Knr4/Smi1-like" evidence="1">
    <location>
        <begin position="8"/>
        <end position="142"/>
    </location>
</feature>
<dbReference type="Proteomes" id="UP000342249">
    <property type="component" value="Unassembled WGS sequence"/>
</dbReference>
<proteinExistence type="predicted"/>
<sequence length="146" mass="16749">MNIKGYGKAQNEDVLKFQQEIGIELPADYKNFLYECNGGVPEIKYSTFKIEDIQEEVGLQVLYGLGLDKGLDLRGWNDEYNDELFENSIIIGNGLGIGFIVLINSSEESGIYFWDHTYEFDSSTDEENTYKISNTFKEFLEKIKTP</sequence>
<dbReference type="Pfam" id="PF09346">
    <property type="entry name" value="SMI1_KNR4"/>
    <property type="match status" value="1"/>
</dbReference>
<dbReference type="InterPro" id="IPR018958">
    <property type="entry name" value="Knr4/Smi1-like_dom"/>
</dbReference>
<name>A0A5N7J1F4_9CLOT</name>